<keyword evidence="4" id="KW-0732">Signal</keyword>
<dbReference type="PANTHER" id="PTHR30329">
    <property type="entry name" value="STATOR ELEMENT OF FLAGELLAR MOTOR COMPLEX"/>
    <property type="match status" value="1"/>
</dbReference>
<dbReference type="PANTHER" id="PTHR30329:SF21">
    <property type="entry name" value="LIPOPROTEIN YIAD-RELATED"/>
    <property type="match status" value="1"/>
</dbReference>
<keyword evidence="2" id="KW-0175">Coiled coil</keyword>
<keyword evidence="1" id="KW-0472">Membrane</keyword>
<gene>
    <name evidence="6" type="ORF">N789_13370</name>
</gene>
<dbReference type="OrthoDB" id="5976031at2"/>
<name>A0A091BDY9_9GAMM</name>
<dbReference type="CDD" id="cd07185">
    <property type="entry name" value="OmpA_C-like"/>
    <property type="match status" value="1"/>
</dbReference>
<accession>A0A091BDY9</accession>
<dbReference type="SUPFAM" id="SSF103088">
    <property type="entry name" value="OmpA-like"/>
    <property type="match status" value="1"/>
</dbReference>
<dbReference type="AlphaFoldDB" id="A0A091BDY9"/>
<organism evidence="6 7">
    <name type="scientific">Arenimonas oryziterrae DSM 21050 = YC6267</name>
    <dbReference type="NCBI Taxonomy" id="1121015"/>
    <lineage>
        <taxon>Bacteria</taxon>
        <taxon>Pseudomonadati</taxon>
        <taxon>Pseudomonadota</taxon>
        <taxon>Gammaproteobacteria</taxon>
        <taxon>Lysobacterales</taxon>
        <taxon>Lysobacteraceae</taxon>
        <taxon>Arenimonas</taxon>
    </lineage>
</organism>
<dbReference type="STRING" id="1121015.GCA_000420545_02718"/>
<protein>
    <recommendedName>
        <fullName evidence="5">OmpA-like domain-containing protein</fullName>
    </recommendedName>
</protein>
<dbReference type="Pfam" id="PF00691">
    <property type="entry name" value="OmpA"/>
    <property type="match status" value="1"/>
</dbReference>
<reference evidence="6 7" key="1">
    <citation type="submission" date="2013-09" db="EMBL/GenBank/DDBJ databases">
        <title>Genome sequencing of Arenimonas oryziterrae.</title>
        <authorList>
            <person name="Chen F."/>
            <person name="Wang G."/>
        </authorList>
    </citation>
    <scope>NUCLEOTIDE SEQUENCE [LARGE SCALE GENOMIC DNA]</scope>
    <source>
        <strain evidence="6 7">YC6267</strain>
    </source>
</reference>
<sequence length="347" mass="36480">MNLRPATLSLTLCLALATLPVLAQDANADAARLAADIAALDQDPSLGDLAGLERLKARQAIAVLQAARSRDREHALFLAERWVQAAQAAAQAESLQRQSVQLDRERDQIMVEASRRDAELARHEADRLRLQSLAREEEAERLAETNEAERLAGVASTEAANAQAAQARKLADARARETALARKEAELAAAVAADSMSTPATGSNKPATASATASNPPPRTSATASATTASAPPIPTGRPFFTLAGTAFATGRATLTPAGQLSVQRIAAKFAPRGAIYIEGHTDSQGSDAANLSLSRQRAEAVRQALISHGVAGSRIRATGRGETIPVADNGSEPGRARNRRVEIFVE</sequence>
<dbReference type="InterPro" id="IPR050330">
    <property type="entry name" value="Bact_OuterMem_StrucFunc"/>
</dbReference>
<proteinExistence type="predicted"/>
<keyword evidence="7" id="KW-1185">Reference proteome</keyword>
<dbReference type="Gene3D" id="3.30.1330.60">
    <property type="entry name" value="OmpA-like domain"/>
    <property type="match status" value="1"/>
</dbReference>
<feature type="coiled-coil region" evidence="2">
    <location>
        <begin position="85"/>
        <end position="140"/>
    </location>
</feature>
<dbReference type="InterPro" id="IPR006665">
    <property type="entry name" value="OmpA-like"/>
</dbReference>
<evidence type="ECO:0000256" key="3">
    <source>
        <dbReference type="SAM" id="MobiDB-lite"/>
    </source>
</evidence>
<evidence type="ECO:0000256" key="2">
    <source>
        <dbReference type="SAM" id="Coils"/>
    </source>
</evidence>
<evidence type="ECO:0000313" key="6">
    <source>
        <dbReference type="EMBL" id="KFN42625.1"/>
    </source>
</evidence>
<feature type="compositionally biased region" description="Polar residues" evidence="3">
    <location>
        <begin position="195"/>
        <end position="205"/>
    </location>
</feature>
<evidence type="ECO:0000313" key="7">
    <source>
        <dbReference type="Proteomes" id="UP000029385"/>
    </source>
</evidence>
<evidence type="ECO:0000259" key="5">
    <source>
        <dbReference type="PROSITE" id="PS51123"/>
    </source>
</evidence>
<dbReference type="eggNOG" id="COG2885">
    <property type="taxonomic scope" value="Bacteria"/>
</dbReference>
<feature type="compositionally biased region" description="Low complexity" evidence="3">
    <location>
        <begin position="206"/>
        <end position="231"/>
    </location>
</feature>
<dbReference type="InterPro" id="IPR036737">
    <property type="entry name" value="OmpA-like_sf"/>
</dbReference>
<comment type="caution">
    <text evidence="6">The sequence shown here is derived from an EMBL/GenBank/DDBJ whole genome shotgun (WGS) entry which is preliminary data.</text>
</comment>
<dbReference type="GO" id="GO:0016020">
    <property type="term" value="C:membrane"/>
    <property type="evidence" value="ECO:0007669"/>
    <property type="project" value="UniProtKB-UniRule"/>
</dbReference>
<dbReference type="EMBL" id="AVCI01000009">
    <property type="protein sequence ID" value="KFN42625.1"/>
    <property type="molecule type" value="Genomic_DNA"/>
</dbReference>
<feature type="region of interest" description="Disordered" evidence="3">
    <location>
        <begin position="191"/>
        <end position="237"/>
    </location>
</feature>
<feature type="chain" id="PRO_5001871489" description="OmpA-like domain-containing protein" evidence="4">
    <location>
        <begin position="24"/>
        <end position="347"/>
    </location>
</feature>
<evidence type="ECO:0000256" key="4">
    <source>
        <dbReference type="SAM" id="SignalP"/>
    </source>
</evidence>
<feature type="domain" description="OmpA-like" evidence="5">
    <location>
        <begin position="235"/>
        <end position="347"/>
    </location>
</feature>
<dbReference type="PATRIC" id="fig|1121015.4.peg.2146"/>
<dbReference type="RefSeq" id="WP_022970319.1">
    <property type="nucleotide sequence ID" value="NZ_ATVD01000006.1"/>
</dbReference>
<dbReference type="PROSITE" id="PS51123">
    <property type="entry name" value="OMPA_2"/>
    <property type="match status" value="1"/>
</dbReference>
<evidence type="ECO:0000256" key="1">
    <source>
        <dbReference type="PROSITE-ProRule" id="PRU00473"/>
    </source>
</evidence>
<feature type="signal peptide" evidence="4">
    <location>
        <begin position="1"/>
        <end position="23"/>
    </location>
</feature>
<dbReference type="Proteomes" id="UP000029385">
    <property type="component" value="Unassembled WGS sequence"/>
</dbReference>